<feature type="domain" description="NAD-dependent epimerase/dehydratase" evidence="1">
    <location>
        <begin position="3"/>
        <end position="231"/>
    </location>
</feature>
<dbReference type="AlphaFoldDB" id="A0A4R7B1A8"/>
<evidence type="ECO:0000259" key="1">
    <source>
        <dbReference type="Pfam" id="PF01370"/>
    </source>
</evidence>
<comment type="caution">
    <text evidence="2">The sequence shown here is derived from an EMBL/GenBank/DDBJ whole genome shotgun (WGS) entry which is preliminary data.</text>
</comment>
<dbReference type="InterPro" id="IPR050177">
    <property type="entry name" value="Lipid_A_modif_metabolic_enz"/>
</dbReference>
<dbReference type="InterPro" id="IPR036291">
    <property type="entry name" value="NAD(P)-bd_dom_sf"/>
</dbReference>
<dbReference type="Pfam" id="PF01370">
    <property type="entry name" value="Epimerase"/>
    <property type="match status" value="1"/>
</dbReference>
<reference evidence="2 3" key="1">
    <citation type="submission" date="2019-03" db="EMBL/GenBank/DDBJ databases">
        <title>Genomic Encyclopedia of Type Strains, Phase III (KMG-III): the genomes of soil and plant-associated and newly described type strains.</title>
        <authorList>
            <person name="Whitman W."/>
        </authorList>
    </citation>
    <scope>NUCLEOTIDE SEQUENCE [LARGE SCALE GENOMIC DNA]</scope>
    <source>
        <strain evidence="2 3">CECT 8976</strain>
    </source>
</reference>
<organism evidence="2 3">
    <name type="scientific">Paludibacterium purpuratum</name>
    <dbReference type="NCBI Taxonomy" id="1144873"/>
    <lineage>
        <taxon>Bacteria</taxon>
        <taxon>Pseudomonadati</taxon>
        <taxon>Pseudomonadota</taxon>
        <taxon>Betaproteobacteria</taxon>
        <taxon>Neisseriales</taxon>
        <taxon>Chromobacteriaceae</taxon>
        <taxon>Paludibacterium</taxon>
    </lineage>
</organism>
<dbReference type="RefSeq" id="WP_133681987.1">
    <property type="nucleotide sequence ID" value="NZ_SNZP01000010.1"/>
</dbReference>
<dbReference type="SUPFAM" id="SSF51735">
    <property type="entry name" value="NAD(P)-binding Rossmann-fold domains"/>
    <property type="match status" value="1"/>
</dbReference>
<accession>A0A4R7B1A8</accession>
<dbReference type="OrthoDB" id="9801056at2"/>
<dbReference type="EMBL" id="SNZP01000010">
    <property type="protein sequence ID" value="TDR76712.1"/>
    <property type="molecule type" value="Genomic_DNA"/>
</dbReference>
<keyword evidence="3" id="KW-1185">Reference proteome</keyword>
<dbReference type="InterPro" id="IPR001509">
    <property type="entry name" value="Epimerase_deHydtase"/>
</dbReference>
<dbReference type="PANTHER" id="PTHR43245">
    <property type="entry name" value="BIFUNCTIONAL POLYMYXIN RESISTANCE PROTEIN ARNA"/>
    <property type="match status" value="1"/>
</dbReference>
<proteinExistence type="predicted"/>
<evidence type="ECO:0000313" key="2">
    <source>
        <dbReference type="EMBL" id="TDR76712.1"/>
    </source>
</evidence>
<dbReference type="PANTHER" id="PTHR43245:SF58">
    <property type="entry name" value="BLL5923 PROTEIN"/>
    <property type="match status" value="1"/>
</dbReference>
<dbReference type="Gene3D" id="3.40.50.720">
    <property type="entry name" value="NAD(P)-binding Rossmann-like Domain"/>
    <property type="match status" value="1"/>
</dbReference>
<name>A0A4R7B1A8_9NEIS</name>
<sequence length="325" mass="35305">MKVLVTGANGMLGQGLISHLRDTATIDLLAGIRSPDRQTGLPTDVEPVVLGDLRETGPLPHKALSVNAIVHCAARVHVMSESASDPLSAYQEANVHGTLRLATQAAGYGVQTFIMISSIKVNGEATPRGLPFRADMPAAPSDPYGVSKWETEQRLQELSAKTGMKLVILRPPLIYGPGVGANFLRLITAIEKGMPLPLRNVHNRRSLISLKNMADATLRCLTHPAAAGRTFLVSDGEDLSTAELIRRLSEMMGRPARLLPFPLPLLRVMGRLTGKSAVVSRLIDDLAVDSAPIRQELQWAPPQTVEQGLQHVVQWHRTHQQTKSH</sequence>
<evidence type="ECO:0000313" key="3">
    <source>
        <dbReference type="Proteomes" id="UP000295611"/>
    </source>
</evidence>
<gene>
    <name evidence="2" type="ORF">DFP86_110140</name>
</gene>
<dbReference type="Proteomes" id="UP000295611">
    <property type="component" value="Unassembled WGS sequence"/>
</dbReference>
<protein>
    <submittedName>
        <fullName evidence="2">Nucleoside-diphosphate-sugar epimerase</fullName>
    </submittedName>
</protein>